<reference evidence="2" key="1">
    <citation type="submission" date="2020-07" db="EMBL/GenBank/DDBJ databases">
        <authorList>
            <person name="Lin J."/>
        </authorList>
    </citation>
    <scope>NUCLEOTIDE SEQUENCE</scope>
</reference>
<feature type="compositionally biased region" description="Low complexity" evidence="1">
    <location>
        <begin position="248"/>
        <end position="293"/>
    </location>
</feature>
<dbReference type="InterPro" id="IPR048682">
    <property type="entry name" value="COG4"/>
</dbReference>
<proteinExistence type="predicted"/>
<dbReference type="AlphaFoldDB" id="A0A6V7QIH9"/>
<protein>
    <submittedName>
        <fullName evidence="2">Uncharacterized protein</fullName>
    </submittedName>
</protein>
<organism evidence="2">
    <name type="scientific">Ananas comosus var. bracteatus</name>
    <name type="common">red pineapple</name>
    <dbReference type="NCBI Taxonomy" id="296719"/>
    <lineage>
        <taxon>Eukaryota</taxon>
        <taxon>Viridiplantae</taxon>
        <taxon>Streptophyta</taxon>
        <taxon>Embryophyta</taxon>
        <taxon>Tracheophyta</taxon>
        <taxon>Spermatophyta</taxon>
        <taxon>Magnoliopsida</taxon>
        <taxon>Liliopsida</taxon>
        <taxon>Poales</taxon>
        <taxon>Bromeliaceae</taxon>
        <taxon>Bromelioideae</taxon>
        <taxon>Ananas</taxon>
    </lineage>
</organism>
<name>A0A6V7QIH9_ANACO</name>
<evidence type="ECO:0000313" key="2">
    <source>
        <dbReference type="EMBL" id="CAD1842636.1"/>
    </source>
</evidence>
<dbReference type="PANTHER" id="PTHR24016:SF0">
    <property type="entry name" value="CONSERVED OLIGOMERIC GOLGI COMPLEX SUBUNIT 4"/>
    <property type="match status" value="1"/>
</dbReference>
<feature type="region of interest" description="Disordered" evidence="1">
    <location>
        <begin position="226"/>
        <end position="293"/>
    </location>
</feature>
<evidence type="ECO:0000256" key="1">
    <source>
        <dbReference type="SAM" id="MobiDB-lite"/>
    </source>
</evidence>
<gene>
    <name evidence="2" type="ORF">CB5_LOCUS25847</name>
</gene>
<sequence>MMPNSDLSSIVCFINTAKLSSYLPTLESRDSSFFPTSSSAPLPGGSRWPPRWRWRPPPSFRAAALRSVCRRPIVSVVDRLRVPEALSQIRCLTDVGAMTRLLHACVAYQRGLDLRLDSLLSSRPDLDRHLASLLRSSPPLLSLARSDSSLLLSSASSLSLLALSLSSRVRLLDLARSRSLSSLRLVLSSLHRFRSLDSLRRHLLPSSPSDDDLLAAAQSVHSFLSAGADDDADAPSHNPDPASPTPMPTSAANSWSSGAASSPSPAAASPTPSTAATTPPSSASSASSPPLPP</sequence>
<dbReference type="PANTHER" id="PTHR24016">
    <property type="entry name" value="CONSERVED OLIGOMERIC GOLGI COMPLEX SUBUNIT 4"/>
    <property type="match status" value="1"/>
</dbReference>
<accession>A0A6V7QIH9</accession>
<dbReference type="EMBL" id="LR862136">
    <property type="protein sequence ID" value="CAD1842636.1"/>
    <property type="molecule type" value="Genomic_DNA"/>
</dbReference>